<reference evidence="1" key="1">
    <citation type="submission" date="2018-05" db="EMBL/GenBank/DDBJ databases">
        <authorList>
            <person name="Lanie J.A."/>
            <person name="Ng W.-L."/>
            <person name="Kazmierczak K.M."/>
            <person name="Andrzejewski T.M."/>
            <person name="Davidsen T.M."/>
            <person name="Wayne K.J."/>
            <person name="Tettelin H."/>
            <person name="Glass J.I."/>
            <person name="Rusch D."/>
            <person name="Podicherti R."/>
            <person name="Tsui H.-C.T."/>
            <person name="Winkler M.E."/>
        </authorList>
    </citation>
    <scope>NUCLEOTIDE SEQUENCE</scope>
</reference>
<name>A0A382XJY3_9ZZZZ</name>
<protein>
    <recommendedName>
        <fullName evidence="2">Phytanoyl-CoA dioxygenase family protein</fullName>
    </recommendedName>
</protein>
<sequence length="255" mass="28947">MKTGNTPNRTFDCEPTMTDSEVLAFCRDGFLMLKSVVPDKINQKACDYLEGRLEANPVYIPDGLTEDDLIRIRGSHEPSTIMLEEWYIEHVLLNPKLCGVLRSLLGRNVGLPVLVSHHKVECPAEAQSWHHDADHIFGPEVNFVEVFYFPQDTPIELGPTELVPGSHIRPTRRDPDEAGVFAEGPAGSFGIHAQSILHRRGASTAKGIRHMLKYNYWRTAPPTRDWITEQDFDFQNAYYGGHGTARYNAHIFYWL</sequence>
<dbReference type="AlphaFoldDB" id="A0A382XJY3"/>
<evidence type="ECO:0008006" key="2">
    <source>
        <dbReference type="Google" id="ProtNLM"/>
    </source>
</evidence>
<dbReference type="Gene3D" id="2.60.120.620">
    <property type="entry name" value="q2cbj1_9rhob like domain"/>
    <property type="match status" value="1"/>
</dbReference>
<proteinExistence type="predicted"/>
<accession>A0A382XJY3</accession>
<dbReference type="EMBL" id="UINC01168413">
    <property type="protein sequence ID" value="SVD71432.1"/>
    <property type="molecule type" value="Genomic_DNA"/>
</dbReference>
<organism evidence="1">
    <name type="scientific">marine metagenome</name>
    <dbReference type="NCBI Taxonomy" id="408172"/>
    <lineage>
        <taxon>unclassified sequences</taxon>
        <taxon>metagenomes</taxon>
        <taxon>ecological metagenomes</taxon>
    </lineage>
</organism>
<dbReference type="SUPFAM" id="SSF51197">
    <property type="entry name" value="Clavaminate synthase-like"/>
    <property type="match status" value="1"/>
</dbReference>
<feature type="non-terminal residue" evidence="1">
    <location>
        <position position="255"/>
    </location>
</feature>
<dbReference type="InterPro" id="IPR008775">
    <property type="entry name" value="Phytyl_CoA_dOase-like"/>
</dbReference>
<evidence type="ECO:0000313" key="1">
    <source>
        <dbReference type="EMBL" id="SVD71432.1"/>
    </source>
</evidence>
<dbReference type="Pfam" id="PF05721">
    <property type="entry name" value="PhyH"/>
    <property type="match status" value="1"/>
</dbReference>
<gene>
    <name evidence="1" type="ORF">METZ01_LOCUS424286</name>
</gene>